<dbReference type="Pfam" id="PF12697">
    <property type="entry name" value="Abhydrolase_6"/>
    <property type="match status" value="1"/>
</dbReference>
<evidence type="ECO:0000313" key="2">
    <source>
        <dbReference type="EMBL" id="TCU92613.1"/>
    </source>
</evidence>
<protein>
    <submittedName>
        <fullName evidence="2">Pimeloyl-ACP methyl ester carboxylesterase</fullName>
    </submittedName>
</protein>
<reference evidence="2 3" key="1">
    <citation type="submission" date="2019-03" db="EMBL/GenBank/DDBJ databases">
        <title>Genomic Encyclopedia of Type Strains, Phase IV (KMG-IV): sequencing the most valuable type-strain genomes for metagenomic binning, comparative biology and taxonomic classification.</title>
        <authorList>
            <person name="Goeker M."/>
        </authorList>
    </citation>
    <scope>NUCLEOTIDE SEQUENCE [LARGE SCALE GENOMIC DNA]</scope>
    <source>
        <strain evidence="2 3">DSM 100048</strain>
    </source>
</reference>
<keyword evidence="3" id="KW-1185">Reference proteome</keyword>
<proteinExistence type="predicted"/>
<dbReference type="AlphaFoldDB" id="A0A4R3UPZ4"/>
<comment type="caution">
    <text evidence="2">The sequence shown here is derived from an EMBL/GenBank/DDBJ whole genome shotgun (WGS) entry which is preliminary data.</text>
</comment>
<gene>
    <name evidence="2" type="ORF">EV686_11451</name>
</gene>
<dbReference type="InterPro" id="IPR050266">
    <property type="entry name" value="AB_hydrolase_sf"/>
</dbReference>
<dbReference type="RefSeq" id="WP_243650944.1">
    <property type="nucleotide sequence ID" value="NZ_JBHRVM010000001.1"/>
</dbReference>
<sequence>MPDIAATDQQDSQPRLDYVTCISPFGTHRMAYWEWGDPRNDHVLLCVHGLTRMGRDFDVIARRLSAHYRVVCPDIVGRGQSDWAINASSYAIPQYVSDIVTLLARLRPASLDWIGTSMGGLIGLGFAGSLAFSEANRPVRIVPSELPSDAGLRLGKIVLNDVGPRLGGNGLERIAEYVGRPESFKDFAEAVEYVRRTSAGFGRHTQAQWEALTRNAFLSHDGGWVKHYDLRIAEPIMQQTPLALQGSEAILWAAYESIRTPILLVRGQESDLLSSATAQEMLVRNPNAALYEVPGVGHAPSLMQDEQVQRIADFLLE</sequence>
<feature type="domain" description="AB hydrolase-1" evidence="1">
    <location>
        <begin position="44"/>
        <end position="311"/>
    </location>
</feature>
<dbReference type="InterPro" id="IPR029058">
    <property type="entry name" value="AB_hydrolase_fold"/>
</dbReference>
<dbReference type="SUPFAM" id="SSF53474">
    <property type="entry name" value="alpha/beta-Hydrolases"/>
    <property type="match status" value="1"/>
</dbReference>
<evidence type="ECO:0000313" key="3">
    <source>
        <dbReference type="Proteomes" id="UP000294692"/>
    </source>
</evidence>
<dbReference type="Gene3D" id="3.40.50.1820">
    <property type="entry name" value="alpha/beta hydrolase"/>
    <property type="match status" value="1"/>
</dbReference>
<dbReference type="InterPro" id="IPR000073">
    <property type="entry name" value="AB_hydrolase_1"/>
</dbReference>
<dbReference type="GO" id="GO:0016020">
    <property type="term" value="C:membrane"/>
    <property type="evidence" value="ECO:0007669"/>
    <property type="project" value="TreeGrafter"/>
</dbReference>
<dbReference type="Proteomes" id="UP000294692">
    <property type="component" value="Unassembled WGS sequence"/>
</dbReference>
<dbReference type="EMBL" id="SMBX01000014">
    <property type="protein sequence ID" value="TCU92613.1"/>
    <property type="molecule type" value="Genomic_DNA"/>
</dbReference>
<dbReference type="PRINTS" id="PR00111">
    <property type="entry name" value="ABHYDROLASE"/>
</dbReference>
<evidence type="ECO:0000259" key="1">
    <source>
        <dbReference type="Pfam" id="PF12697"/>
    </source>
</evidence>
<accession>A0A4R3UPZ4</accession>
<name>A0A4R3UPZ4_9BURK</name>
<dbReference type="PANTHER" id="PTHR43798">
    <property type="entry name" value="MONOACYLGLYCEROL LIPASE"/>
    <property type="match status" value="1"/>
</dbReference>
<organism evidence="2 3">
    <name type="scientific">Paracandidimonas soli</name>
    <dbReference type="NCBI Taxonomy" id="1917182"/>
    <lineage>
        <taxon>Bacteria</taxon>
        <taxon>Pseudomonadati</taxon>
        <taxon>Pseudomonadota</taxon>
        <taxon>Betaproteobacteria</taxon>
        <taxon>Burkholderiales</taxon>
        <taxon>Alcaligenaceae</taxon>
        <taxon>Paracandidimonas</taxon>
    </lineage>
</organism>
<dbReference type="PANTHER" id="PTHR43798:SF33">
    <property type="entry name" value="HYDROLASE, PUTATIVE (AFU_ORTHOLOGUE AFUA_2G14860)-RELATED"/>
    <property type="match status" value="1"/>
</dbReference>